<sequence>MEEDMKLKSTPIQRNEYDVAIELTNLYFSYRTDSPEVEEIQQVYARFYAVVCGMDVKFRNGIPVNKIEELLPESLKEK</sequence>
<organism evidence="1 2">
    <name type="scientific">Clostridium sulfidigenes</name>
    <dbReference type="NCBI Taxonomy" id="318464"/>
    <lineage>
        <taxon>Bacteria</taxon>
        <taxon>Bacillati</taxon>
        <taxon>Bacillota</taxon>
        <taxon>Clostridia</taxon>
        <taxon>Eubacteriales</taxon>
        <taxon>Clostridiaceae</taxon>
        <taxon>Clostridium</taxon>
    </lineage>
</organism>
<dbReference type="EMBL" id="SVCM01000024">
    <property type="protein sequence ID" value="MBE6058943.1"/>
    <property type="molecule type" value="Genomic_DNA"/>
</dbReference>
<reference evidence="1" key="1">
    <citation type="submission" date="2019-04" db="EMBL/GenBank/DDBJ databases">
        <title>Evolution of Biomass-Degrading Anaerobic Consortia Revealed by Metagenomics.</title>
        <authorList>
            <person name="Peng X."/>
        </authorList>
    </citation>
    <scope>NUCLEOTIDE SEQUENCE</scope>
    <source>
        <strain evidence="1">SIG254</strain>
    </source>
</reference>
<proteinExistence type="predicted"/>
<gene>
    <name evidence="1" type="ORF">E7215_02025</name>
</gene>
<dbReference type="AlphaFoldDB" id="A0A927W1W6"/>
<dbReference type="Proteomes" id="UP000768462">
    <property type="component" value="Unassembled WGS sequence"/>
</dbReference>
<evidence type="ECO:0000313" key="1">
    <source>
        <dbReference type="EMBL" id="MBE6058943.1"/>
    </source>
</evidence>
<accession>A0A927W1W6</accession>
<protein>
    <submittedName>
        <fullName evidence="1">Uncharacterized protein</fullName>
    </submittedName>
</protein>
<name>A0A927W1W6_9CLOT</name>
<evidence type="ECO:0000313" key="2">
    <source>
        <dbReference type="Proteomes" id="UP000768462"/>
    </source>
</evidence>
<comment type="caution">
    <text evidence="1">The sequence shown here is derived from an EMBL/GenBank/DDBJ whole genome shotgun (WGS) entry which is preliminary data.</text>
</comment>